<dbReference type="Proteomes" id="UP001243330">
    <property type="component" value="Unassembled WGS sequence"/>
</dbReference>
<sequence>MNWQARDWMGPRPEAKRTIETGGMNAFNADMDQRRGRLQLKRGLLAAKSSTQLQGQSVQVEQRPTRTSRETSRGGKESVVSKSIIKIDRTR</sequence>
<protein>
    <submittedName>
        <fullName evidence="2">Uncharacterized protein</fullName>
    </submittedName>
</protein>
<keyword evidence="3" id="KW-1185">Reference proteome</keyword>
<comment type="caution">
    <text evidence="2">The sequence shown here is derived from an EMBL/GenBank/DDBJ whole genome shotgun (WGS) entry which is preliminary data.</text>
</comment>
<dbReference type="EMBL" id="JAQOWY010000792">
    <property type="protein sequence ID" value="KAK1838638.1"/>
    <property type="molecule type" value="Genomic_DNA"/>
</dbReference>
<accession>A0AAD9E8E7</accession>
<feature type="compositionally biased region" description="Basic and acidic residues" evidence="1">
    <location>
        <begin position="63"/>
        <end position="76"/>
    </location>
</feature>
<dbReference type="AlphaFoldDB" id="A0AAD9E8E7"/>
<feature type="region of interest" description="Disordered" evidence="1">
    <location>
        <begin position="47"/>
        <end position="91"/>
    </location>
</feature>
<evidence type="ECO:0000313" key="2">
    <source>
        <dbReference type="EMBL" id="KAK1838638.1"/>
    </source>
</evidence>
<organism evidence="2 3">
    <name type="scientific">Colletotrichum chrysophilum</name>
    <dbReference type="NCBI Taxonomy" id="1836956"/>
    <lineage>
        <taxon>Eukaryota</taxon>
        <taxon>Fungi</taxon>
        <taxon>Dikarya</taxon>
        <taxon>Ascomycota</taxon>
        <taxon>Pezizomycotina</taxon>
        <taxon>Sordariomycetes</taxon>
        <taxon>Hypocreomycetidae</taxon>
        <taxon>Glomerellales</taxon>
        <taxon>Glomerellaceae</taxon>
        <taxon>Colletotrichum</taxon>
        <taxon>Colletotrichum gloeosporioides species complex</taxon>
    </lineage>
</organism>
<name>A0AAD9E8E7_9PEZI</name>
<feature type="compositionally biased region" description="Polar residues" evidence="1">
    <location>
        <begin position="49"/>
        <end position="62"/>
    </location>
</feature>
<gene>
    <name evidence="2" type="ORF">CCHR01_18737</name>
</gene>
<evidence type="ECO:0000313" key="3">
    <source>
        <dbReference type="Proteomes" id="UP001243330"/>
    </source>
</evidence>
<reference evidence="2" key="1">
    <citation type="submission" date="2023-01" db="EMBL/GenBank/DDBJ databases">
        <title>Colletotrichum chrysophilum M932 genome sequence.</title>
        <authorList>
            <person name="Baroncelli R."/>
        </authorList>
    </citation>
    <scope>NUCLEOTIDE SEQUENCE</scope>
    <source>
        <strain evidence="2">M932</strain>
    </source>
</reference>
<evidence type="ECO:0000256" key="1">
    <source>
        <dbReference type="SAM" id="MobiDB-lite"/>
    </source>
</evidence>
<proteinExistence type="predicted"/>